<evidence type="ECO:0000256" key="9">
    <source>
        <dbReference type="ARBA" id="ARBA00023271"/>
    </source>
</evidence>
<keyword evidence="7" id="KW-0496">Mitochondrion</keyword>
<evidence type="ECO:0000256" key="2">
    <source>
        <dbReference type="ARBA" id="ARBA00007053"/>
    </source>
</evidence>
<feature type="compositionally biased region" description="Low complexity" evidence="10">
    <location>
        <begin position="33"/>
        <end position="66"/>
    </location>
</feature>
<comment type="subcellular location">
    <subcellularLocation>
        <location evidence="1">Mitochondrion matrix</location>
        <location evidence="1">Mitochondrion nucleoid</location>
    </subcellularLocation>
</comment>
<organism evidence="11 12">
    <name type="scientific">Ceraceosorus bombacis</name>
    <dbReference type="NCBI Taxonomy" id="401625"/>
    <lineage>
        <taxon>Eukaryota</taxon>
        <taxon>Fungi</taxon>
        <taxon>Dikarya</taxon>
        <taxon>Basidiomycota</taxon>
        <taxon>Ustilaginomycotina</taxon>
        <taxon>Exobasidiomycetes</taxon>
        <taxon>Ceraceosorales</taxon>
        <taxon>Ceraceosoraceae</taxon>
        <taxon>Ceraceosorus</taxon>
    </lineage>
</organism>
<dbReference type="GO" id="GO:0000262">
    <property type="term" value="C:mitochondrial chromosome"/>
    <property type="evidence" value="ECO:0007669"/>
    <property type="project" value="InterPro"/>
</dbReference>
<name>A0A0P1BRC5_9BASI</name>
<dbReference type="Proteomes" id="UP000054845">
    <property type="component" value="Unassembled WGS sequence"/>
</dbReference>
<comment type="similarity">
    <text evidence="2">Belongs to the MGM101 family.</text>
</comment>
<evidence type="ECO:0000256" key="4">
    <source>
        <dbReference type="ARBA" id="ARBA00022763"/>
    </source>
</evidence>
<dbReference type="AlphaFoldDB" id="A0A0P1BRC5"/>
<proteinExistence type="inferred from homology"/>
<dbReference type="GO" id="GO:0000725">
    <property type="term" value="P:recombinational repair"/>
    <property type="evidence" value="ECO:0007669"/>
    <property type="project" value="TreeGrafter"/>
</dbReference>
<keyword evidence="9" id="KW-1135">Mitochondrion nucleoid</keyword>
<evidence type="ECO:0000256" key="8">
    <source>
        <dbReference type="ARBA" id="ARBA00023204"/>
    </source>
</evidence>
<dbReference type="GO" id="GO:0036297">
    <property type="term" value="P:interstrand cross-link repair"/>
    <property type="evidence" value="ECO:0007669"/>
    <property type="project" value="TreeGrafter"/>
</dbReference>
<evidence type="ECO:0000256" key="3">
    <source>
        <dbReference type="ARBA" id="ARBA00013628"/>
    </source>
</evidence>
<protein>
    <recommendedName>
        <fullName evidence="3">Mitochondrial genome maintenance protein MGM101</fullName>
    </recommendedName>
</protein>
<evidence type="ECO:0000256" key="7">
    <source>
        <dbReference type="ARBA" id="ARBA00023128"/>
    </source>
</evidence>
<keyword evidence="5" id="KW-0809">Transit peptide</keyword>
<keyword evidence="4" id="KW-0227">DNA damage</keyword>
<evidence type="ECO:0000256" key="1">
    <source>
        <dbReference type="ARBA" id="ARBA00004436"/>
    </source>
</evidence>
<feature type="compositionally biased region" description="Low complexity" evidence="10">
    <location>
        <begin position="1"/>
        <end position="16"/>
    </location>
</feature>
<evidence type="ECO:0000313" key="11">
    <source>
        <dbReference type="EMBL" id="CEH19029.1"/>
    </source>
</evidence>
<dbReference type="InterPro" id="IPR009446">
    <property type="entry name" value="Mgm101"/>
</dbReference>
<dbReference type="PANTHER" id="PTHR31404:SF0">
    <property type="entry name" value="MITOCHONDRIAL GENOME MAINTENANCE PROTEIN MGM101"/>
    <property type="match status" value="1"/>
</dbReference>
<sequence>MALRSLRGLLSPSSASVRIATPIASVSRRHATTRAAPARPSASAASTPAASSPNSSTPTPASSSNPISSHQDLSEATNGEPGGTTPGENWAISFAGMSVQPFDSRIADVLEAPIKEEDVEIKPDGLLYLPEIKYRRILNRAFGPGGWGLAPRGETNVGAKIVSREWALVCLGRFVATARGEQEYFDPSGVATASEAAKSNALVRCCKDLGIAHELWTPRWIDNFKSKHCIEVWAENATTGRKRKLWRRKDASPFQYPNKEVRS</sequence>
<evidence type="ECO:0000256" key="5">
    <source>
        <dbReference type="ARBA" id="ARBA00022946"/>
    </source>
</evidence>
<feature type="compositionally biased region" description="Polar residues" evidence="10">
    <location>
        <begin position="67"/>
        <end position="76"/>
    </location>
</feature>
<dbReference type="Pfam" id="PF06420">
    <property type="entry name" value="Mgm101p"/>
    <property type="match status" value="1"/>
</dbReference>
<keyword evidence="6" id="KW-0238">DNA-binding</keyword>
<feature type="region of interest" description="Disordered" evidence="10">
    <location>
        <begin position="1"/>
        <end position="90"/>
    </location>
</feature>
<evidence type="ECO:0000256" key="10">
    <source>
        <dbReference type="SAM" id="MobiDB-lite"/>
    </source>
</evidence>
<dbReference type="STRING" id="401625.A0A0P1BRC5"/>
<dbReference type="PANTHER" id="PTHR31404">
    <property type="entry name" value="MITOCHONDRIAL GENOME MAINTENANCE PROTEIN MGM101"/>
    <property type="match status" value="1"/>
</dbReference>
<evidence type="ECO:0000313" key="12">
    <source>
        <dbReference type="Proteomes" id="UP000054845"/>
    </source>
</evidence>
<keyword evidence="12" id="KW-1185">Reference proteome</keyword>
<dbReference type="OrthoDB" id="17164at2759"/>
<dbReference type="GO" id="GO:0003697">
    <property type="term" value="F:single-stranded DNA binding"/>
    <property type="evidence" value="ECO:0007669"/>
    <property type="project" value="InterPro"/>
</dbReference>
<evidence type="ECO:0000256" key="6">
    <source>
        <dbReference type="ARBA" id="ARBA00023125"/>
    </source>
</evidence>
<reference evidence="11 12" key="1">
    <citation type="submission" date="2014-09" db="EMBL/GenBank/DDBJ databases">
        <authorList>
            <person name="Magalhaes I.L.F."/>
            <person name="Oliveira U."/>
            <person name="Santos F.R."/>
            <person name="Vidigal T.H.D.A."/>
            <person name="Brescovit A.D."/>
            <person name="Santos A.J."/>
        </authorList>
    </citation>
    <scope>NUCLEOTIDE SEQUENCE [LARGE SCALE GENOMIC DNA]</scope>
</reference>
<dbReference type="EMBL" id="CCYA01000276">
    <property type="protein sequence ID" value="CEH19029.1"/>
    <property type="molecule type" value="Genomic_DNA"/>
</dbReference>
<accession>A0A0P1BRC5</accession>
<keyword evidence="8" id="KW-0234">DNA repair</keyword>